<accession>A0A0C5AE63</accession>
<name>A0A0C5AE63_9CAUD</name>
<gene>
    <name evidence="1" type="ORF">PTIM40_82</name>
</gene>
<proteinExistence type="predicted"/>
<keyword evidence="2" id="KW-1185">Reference proteome</keyword>
<organism evidence="1 2">
    <name type="scientific">Cyanophage P-TIM40</name>
    <dbReference type="NCBI Taxonomy" id="1589733"/>
    <lineage>
        <taxon>Viruses</taxon>
        <taxon>Duplodnaviria</taxon>
        <taxon>Heunggongvirae</taxon>
        <taxon>Uroviricota</taxon>
        <taxon>Caudoviricetes</taxon>
        <taxon>Pantevenvirales</taxon>
        <taxon>Kyanoviridae</taxon>
        <taxon>Libanvirus</taxon>
        <taxon>Libanvirus ptim40</taxon>
    </lineage>
</organism>
<sequence>MSFAANTDLIEALFEEAIAEQERAHPNLSVREIESRAESIAKSRFWDMAQ</sequence>
<dbReference type="EMBL" id="KP211958">
    <property type="protein sequence ID" value="AJK27509.1"/>
    <property type="molecule type" value="Genomic_DNA"/>
</dbReference>
<evidence type="ECO:0000313" key="1">
    <source>
        <dbReference type="EMBL" id="AJK27509.1"/>
    </source>
</evidence>
<protein>
    <submittedName>
        <fullName evidence="1">Uncharacterized protein</fullName>
    </submittedName>
</protein>
<dbReference type="RefSeq" id="YP_009188157.1">
    <property type="nucleotide sequence ID" value="NC_028663.1"/>
</dbReference>
<reference evidence="1 2" key="1">
    <citation type="submission" date="2014-11" db="EMBL/GenBank/DDBJ databases">
        <authorList>
            <person name="Fedida A."/>
            <person name="Lindell D."/>
        </authorList>
    </citation>
    <scope>NUCLEOTIDE SEQUENCE [LARGE SCALE GENOMIC DNA]</scope>
</reference>
<dbReference type="Proteomes" id="UP000032135">
    <property type="component" value="Segment"/>
</dbReference>
<evidence type="ECO:0000313" key="2">
    <source>
        <dbReference type="Proteomes" id="UP000032135"/>
    </source>
</evidence>
<dbReference type="GeneID" id="26516627"/>
<dbReference type="KEGG" id="vg:26516627"/>